<evidence type="ECO:0000313" key="2">
    <source>
        <dbReference type="Proteomes" id="UP000199729"/>
    </source>
</evidence>
<organism evidence="1 2">
    <name type="scientific">Vitreoscilla filiformis</name>
    <dbReference type="NCBI Taxonomy" id="63"/>
    <lineage>
        <taxon>Bacteria</taxon>
        <taxon>Pseudomonadati</taxon>
        <taxon>Pseudomonadota</taxon>
        <taxon>Betaproteobacteria</taxon>
        <taxon>Neisseriales</taxon>
        <taxon>Neisseriaceae</taxon>
        <taxon>Vitreoscilla</taxon>
    </lineage>
</organism>
<keyword evidence="2" id="KW-1185">Reference proteome</keyword>
<geneLocation type="plasmid" evidence="2">
    <name>pvf1</name>
</geneLocation>
<dbReference type="RefSeq" id="WP_089418331.1">
    <property type="nucleotide sequence ID" value="NZ_CP022424.1"/>
</dbReference>
<proteinExistence type="predicted"/>
<dbReference type="EMBL" id="CP022424">
    <property type="protein sequence ID" value="ASM79170.1"/>
    <property type="molecule type" value="Genomic_DNA"/>
</dbReference>
<accession>A0A221KK26</accession>
<gene>
    <name evidence="1" type="ORF">VITFI_CDS3393</name>
</gene>
<dbReference type="KEGG" id="vff:VITFI_CDS3393"/>
<keyword evidence="1" id="KW-0614">Plasmid</keyword>
<protein>
    <submittedName>
        <fullName evidence="1">Uncharacterized protein</fullName>
    </submittedName>
</protein>
<dbReference type="Proteomes" id="UP000199729">
    <property type="component" value="Plasmid pVF1"/>
</dbReference>
<dbReference type="OrthoDB" id="9152680at2"/>
<reference evidence="1 2" key="1">
    <citation type="submission" date="2017-07" db="EMBL/GenBank/DDBJ databases">
        <title>Complete Genome Sequence of the cosmetic ferment Vitreoscilla filiformis (ATCC15551).</title>
        <authorList>
            <person name="Contreras S."/>
            <person name="Sagory-Zalkind P."/>
            <person name="Blanquart H."/>
            <person name="Iltis A."/>
            <person name="Morand S.C."/>
        </authorList>
    </citation>
    <scope>NUCLEOTIDE SEQUENCE [LARGE SCALE GENOMIC DNA]</scope>
    <source>
        <strain evidence="1 2">ATCC 15551</strain>
        <plasmid evidence="2">Plasmid pvf1</plasmid>
    </source>
</reference>
<sequence length="93" mass="10437">MSLRDTDQRCPPPASFLALDPTLPIDTAIERHDLCEALARQLAEVAHTYMGRDGVLFHDVLPRCRRVAESPDIGLSETEVGWVLTRVRELIRG</sequence>
<evidence type="ECO:0000313" key="1">
    <source>
        <dbReference type="EMBL" id="ASM79170.1"/>
    </source>
</evidence>
<dbReference type="AlphaFoldDB" id="A0A221KK26"/>
<name>A0A221KK26_VITFI</name>